<dbReference type="RefSeq" id="WP_076784007.1">
    <property type="nucleotide sequence ID" value="NZ_FTPU01000034.1"/>
</dbReference>
<gene>
    <name evidence="3" type="ORF">SAMN05660493_02617</name>
</gene>
<dbReference type="SUPFAM" id="SSF54060">
    <property type="entry name" value="His-Me finger endonucleases"/>
    <property type="match status" value="1"/>
</dbReference>
<dbReference type="STRING" id="1121284.SAMN05660493_02617"/>
<protein>
    <submittedName>
        <fullName evidence="3">NUMOD4 motif-containing protein</fullName>
    </submittedName>
</protein>
<reference evidence="4" key="1">
    <citation type="submission" date="2016-10" db="EMBL/GenBank/DDBJ databases">
        <authorList>
            <person name="Varghese N."/>
            <person name="Submissions S."/>
        </authorList>
    </citation>
    <scope>NUCLEOTIDE SEQUENCE [LARGE SCALE GENOMIC DNA]</scope>
    <source>
        <strain evidence="4">DSM 19482</strain>
    </source>
</reference>
<dbReference type="Pfam" id="PF07463">
    <property type="entry name" value="NUMOD4"/>
    <property type="match status" value="1"/>
</dbReference>
<dbReference type="AlphaFoldDB" id="A0A1U7PYT3"/>
<evidence type="ECO:0000256" key="1">
    <source>
        <dbReference type="SAM" id="Coils"/>
    </source>
</evidence>
<evidence type="ECO:0000313" key="4">
    <source>
        <dbReference type="Proteomes" id="UP000187261"/>
    </source>
</evidence>
<sequence length="265" mass="30798">MNNSEEWKVYQFGESFDETYQLYFSKYGEVKSFTKNNPEGKILKGSLREGYPIISFTQFKPITESVKANFDEQAEHISELRAEARELKKIIRKKNTAGKDLQKAVARIEELATEIKSCVSRLSRQRKKDLKSRALYYHLLVHKAVAELFITNDDPENKKFVIHKNFDKKDNRAENLSWATKDEVVKRSFESPKFISYKISKPKKDPTSVSKLSYNEVVLIKRKLKKGEPAARLARRFGVSDMQIHRIKTGENWSDVQLSLINNKS</sequence>
<feature type="domain" description="NUMOD4" evidence="2">
    <location>
        <begin position="5"/>
        <end position="57"/>
    </location>
</feature>
<keyword evidence="4" id="KW-1185">Reference proteome</keyword>
<organism evidence="3 4">
    <name type="scientific">Epilithonimonas bovis DSM 19482</name>
    <dbReference type="NCBI Taxonomy" id="1121284"/>
    <lineage>
        <taxon>Bacteria</taxon>
        <taxon>Pseudomonadati</taxon>
        <taxon>Bacteroidota</taxon>
        <taxon>Flavobacteriia</taxon>
        <taxon>Flavobacteriales</taxon>
        <taxon>Weeksellaceae</taxon>
        <taxon>Chryseobacterium group</taxon>
        <taxon>Epilithonimonas</taxon>
    </lineage>
</organism>
<accession>A0A1U7PYT3</accession>
<proteinExistence type="predicted"/>
<dbReference type="Proteomes" id="UP000187261">
    <property type="component" value="Unassembled WGS sequence"/>
</dbReference>
<keyword evidence="1" id="KW-0175">Coiled coil</keyword>
<name>A0A1U7PYT3_9FLAO</name>
<dbReference type="Gene3D" id="3.90.75.20">
    <property type="match status" value="1"/>
</dbReference>
<dbReference type="InterPro" id="IPR044925">
    <property type="entry name" value="His-Me_finger_sf"/>
</dbReference>
<dbReference type="OrthoDB" id="6631788at2"/>
<feature type="coiled-coil region" evidence="1">
    <location>
        <begin position="70"/>
        <end position="97"/>
    </location>
</feature>
<dbReference type="GO" id="GO:0016788">
    <property type="term" value="F:hydrolase activity, acting on ester bonds"/>
    <property type="evidence" value="ECO:0007669"/>
    <property type="project" value="InterPro"/>
</dbReference>
<evidence type="ECO:0000313" key="3">
    <source>
        <dbReference type="EMBL" id="SIT97887.1"/>
    </source>
</evidence>
<evidence type="ECO:0000259" key="2">
    <source>
        <dbReference type="Pfam" id="PF07463"/>
    </source>
</evidence>
<dbReference type="InterPro" id="IPR010902">
    <property type="entry name" value="NUMOD4"/>
</dbReference>
<dbReference type="EMBL" id="FTPU01000034">
    <property type="protein sequence ID" value="SIT97887.1"/>
    <property type="molecule type" value="Genomic_DNA"/>
</dbReference>